<accession>A0A264VVQ1</accession>
<proteinExistence type="predicted"/>
<dbReference type="RefSeq" id="WP_094961266.1">
    <property type="nucleotide sequence ID" value="NZ_NOWC01000006.1"/>
</dbReference>
<evidence type="ECO:0000313" key="1">
    <source>
        <dbReference type="EMBL" id="OZS75365.1"/>
    </source>
</evidence>
<gene>
    <name evidence="1" type="ORF">CHI95_07635</name>
</gene>
<name>A0A264VVQ1_PRORE</name>
<reference evidence="1 2" key="1">
    <citation type="submission" date="2017-07" db="EMBL/GenBank/DDBJ databases">
        <title>blaIMP-27 on transferable plasmids in Proteus mirabilis and Providencia rettgeri.</title>
        <authorList>
            <person name="Potter R."/>
        </authorList>
    </citation>
    <scope>NUCLEOTIDE SEQUENCE [LARGE SCALE GENOMIC DNA]</scope>
    <source>
        <strain evidence="1 2">PR1</strain>
    </source>
</reference>
<dbReference type="Pfam" id="PF13973">
    <property type="entry name" value="DUF4222"/>
    <property type="match status" value="1"/>
</dbReference>
<organism evidence="1 2">
    <name type="scientific">Providencia rettgeri</name>
    <dbReference type="NCBI Taxonomy" id="587"/>
    <lineage>
        <taxon>Bacteria</taxon>
        <taxon>Pseudomonadati</taxon>
        <taxon>Pseudomonadota</taxon>
        <taxon>Gammaproteobacteria</taxon>
        <taxon>Enterobacterales</taxon>
        <taxon>Morganellaceae</taxon>
        <taxon>Providencia</taxon>
    </lineage>
</organism>
<dbReference type="EMBL" id="NOWC01000006">
    <property type="protein sequence ID" value="OZS75365.1"/>
    <property type="molecule type" value="Genomic_DNA"/>
</dbReference>
<evidence type="ECO:0000313" key="2">
    <source>
        <dbReference type="Proteomes" id="UP000216001"/>
    </source>
</evidence>
<dbReference type="InterPro" id="IPR025317">
    <property type="entry name" value="DUF4222"/>
</dbReference>
<dbReference type="Proteomes" id="UP000216001">
    <property type="component" value="Unassembled WGS sequence"/>
</dbReference>
<comment type="caution">
    <text evidence="1">The sequence shown here is derived from an EMBL/GenBank/DDBJ whole genome shotgun (WGS) entry which is preliminary data.</text>
</comment>
<dbReference type="AlphaFoldDB" id="A0A264VVQ1"/>
<evidence type="ECO:0008006" key="3">
    <source>
        <dbReference type="Google" id="ProtNLM"/>
    </source>
</evidence>
<sequence length="60" mass="7629">MPNDKHKNLNRYFRDRRGIVVKVIEWDPYQKRVIFIWGDYPHWCFVPLWLFQRDYTEVKD</sequence>
<protein>
    <recommendedName>
        <fullName evidence="3">DUF4222 domain-containing protein</fullName>
    </recommendedName>
</protein>